<dbReference type="EMBL" id="CAKXAJ010015228">
    <property type="protein sequence ID" value="CAH2216376.1"/>
    <property type="molecule type" value="Genomic_DNA"/>
</dbReference>
<keyword evidence="3" id="KW-1185">Reference proteome</keyword>
<comment type="caution">
    <text evidence="2">The sequence shown here is derived from an EMBL/GenBank/DDBJ whole genome shotgun (WGS) entry which is preliminary data.</text>
</comment>
<name>A0A8S4QPB3_9NEOP</name>
<evidence type="ECO:0000313" key="2">
    <source>
        <dbReference type="EMBL" id="CAH2216376.1"/>
    </source>
</evidence>
<dbReference type="AlphaFoldDB" id="A0A8S4QPB3"/>
<protein>
    <submittedName>
        <fullName evidence="2">Jg3181 protein</fullName>
    </submittedName>
</protein>
<feature type="region of interest" description="Disordered" evidence="1">
    <location>
        <begin position="111"/>
        <end position="134"/>
    </location>
</feature>
<evidence type="ECO:0000313" key="3">
    <source>
        <dbReference type="Proteomes" id="UP000838756"/>
    </source>
</evidence>
<proteinExistence type="predicted"/>
<gene>
    <name evidence="2" type="primary">jg3181</name>
    <name evidence="2" type="ORF">PAEG_LOCUS4425</name>
</gene>
<organism evidence="2 3">
    <name type="scientific">Pararge aegeria aegeria</name>
    <dbReference type="NCBI Taxonomy" id="348720"/>
    <lineage>
        <taxon>Eukaryota</taxon>
        <taxon>Metazoa</taxon>
        <taxon>Ecdysozoa</taxon>
        <taxon>Arthropoda</taxon>
        <taxon>Hexapoda</taxon>
        <taxon>Insecta</taxon>
        <taxon>Pterygota</taxon>
        <taxon>Neoptera</taxon>
        <taxon>Endopterygota</taxon>
        <taxon>Lepidoptera</taxon>
        <taxon>Glossata</taxon>
        <taxon>Ditrysia</taxon>
        <taxon>Papilionoidea</taxon>
        <taxon>Nymphalidae</taxon>
        <taxon>Satyrinae</taxon>
        <taxon>Satyrini</taxon>
        <taxon>Parargina</taxon>
        <taxon>Pararge</taxon>
    </lineage>
</organism>
<accession>A0A8S4QPB3</accession>
<dbReference type="Proteomes" id="UP000838756">
    <property type="component" value="Unassembled WGS sequence"/>
</dbReference>
<reference evidence="2" key="1">
    <citation type="submission" date="2022-03" db="EMBL/GenBank/DDBJ databases">
        <authorList>
            <person name="Lindestad O."/>
        </authorList>
    </citation>
    <scope>NUCLEOTIDE SEQUENCE</scope>
</reference>
<evidence type="ECO:0000256" key="1">
    <source>
        <dbReference type="SAM" id="MobiDB-lite"/>
    </source>
</evidence>
<sequence>MIKFPLSIVCAADVWEPGLRPRTSGQLSAIDMQQCAAEAGLQRSLVVCCYAPPPPAPPAPRALLALDTSAGGELFRAQTKLLLRQIFMFMWVFSYKYDCIIDAPKPPDVVEPWGSSHGELSRSPHSPGDAVATPQVVIGKCPSEK</sequence>